<reference evidence="3 4" key="1">
    <citation type="submission" date="2021-02" db="EMBL/GenBank/DDBJ databases">
        <authorList>
            <person name="Lee D.-H."/>
        </authorList>
    </citation>
    <scope>NUCLEOTIDE SEQUENCE [LARGE SCALE GENOMIC DNA]</scope>
    <source>
        <strain evidence="3 4">MMS20-R2-29</strain>
    </source>
</reference>
<organism evidence="3 4">
    <name type="scientific">Micromonospora humidisoli</name>
    <dbReference type="NCBI Taxonomy" id="2807622"/>
    <lineage>
        <taxon>Bacteria</taxon>
        <taxon>Bacillati</taxon>
        <taxon>Actinomycetota</taxon>
        <taxon>Actinomycetes</taxon>
        <taxon>Micromonosporales</taxon>
        <taxon>Micromonosporaceae</taxon>
        <taxon>Micromonospora</taxon>
    </lineage>
</organism>
<protein>
    <submittedName>
        <fullName evidence="3">Pentapeptide repeat-containing protein</fullName>
    </submittedName>
</protein>
<dbReference type="Proteomes" id="UP000809587">
    <property type="component" value="Unassembled WGS sequence"/>
</dbReference>
<name>A0ABS2J6Q9_9ACTN</name>
<sequence>MAVGSILSVLFVAIGLYLTNEANREQQRLTAQGQITDRFSKAIEQLGQAGAEKVDVRLGAIYALERIMRDSAADQPAVVDILATFIRVHAPAPVGVTPIPTPSRSPRASLTRSNPPVDIQAALTVLGRRDSARDGTVGAGDEDPSPRRLNLSGADLSGADLSGADLLRANLKGSHLLGADLSNANLANANLGEADLKGADLGHANVRDAVLLRANLEGANLEDADLRGALLGLANLGGAYLIHADLSGANLSGANLRYALLSGTDLSGANLFGADLRGTGLRNARWECARTNDDTRLPAGAVRPKSCS</sequence>
<dbReference type="EMBL" id="JAFEUO010000002">
    <property type="protein sequence ID" value="MBM7082245.1"/>
    <property type="molecule type" value="Genomic_DNA"/>
</dbReference>
<gene>
    <name evidence="3" type="ORF">JQN84_06825</name>
</gene>
<dbReference type="SUPFAM" id="SSF141571">
    <property type="entry name" value="Pentapeptide repeat-like"/>
    <property type="match status" value="1"/>
</dbReference>
<accession>A0ABS2J6Q9</accession>
<comment type="caution">
    <text evidence="3">The sequence shown here is derived from an EMBL/GenBank/DDBJ whole genome shotgun (WGS) entry which is preliminary data.</text>
</comment>
<evidence type="ECO:0000256" key="1">
    <source>
        <dbReference type="ARBA" id="ARBA00022737"/>
    </source>
</evidence>
<keyword evidence="1" id="KW-0677">Repeat</keyword>
<proteinExistence type="predicted"/>
<dbReference type="Pfam" id="PF00805">
    <property type="entry name" value="Pentapeptide"/>
    <property type="match status" value="3"/>
</dbReference>
<dbReference type="Gene3D" id="2.160.20.80">
    <property type="entry name" value="E3 ubiquitin-protein ligase SopA"/>
    <property type="match status" value="1"/>
</dbReference>
<dbReference type="RefSeq" id="WP_204957575.1">
    <property type="nucleotide sequence ID" value="NZ_JAFEUO010000002.1"/>
</dbReference>
<dbReference type="PANTHER" id="PTHR47485:SF1">
    <property type="entry name" value="THYLAKOID LUMENAL 17.4 KDA PROTEIN, CHLOROPLASTIC"/>
    <property type="match status" value="1"/>
</dbReference>
<feature type="region of interest" description="Disordered" evidence="2">
    <location>
        <begin position="131"/>
        <end position="151"/>
    </location>
</feature>
<dbReference type="PANTHER" id="PTHR47485">
    <property type="entry name" value="THYLAKOID LUMENAL 17.4 KDA PROTEIN, CHLOROPLASTIC"/>
    <property type="match status" value="1"/>
</dbReference>
<keyword evidence="4" id="KW-1185">Reference proteome</keyword>
<evidence type="ECO:0000313" key="3">
    <source>
        <dbReference type="EMBL" id="MBM7082245.1"/>
    </source>
</evidence>
<evidence type="ECO:0000313" key="4">
    <source>
        <dbReference type="Proteomes" id="UP000809587"/>
    </source>
</evidence>
<dbReference type="InterPro" id="IPR001646">
    <property type="entry name" value="5peptide_repeat"/>
</dbReference>
<evidence type="ECO:0000256" key="2">
    <source>
        <dbReference type="SAM" id="MobiDB-lite"/>
    </source>
</evidence>